<dbReference type="Gene3D" id="3.30.1330.60">
    <property type="entry name" value="OmpA-like domain"/>
    <property type="match status" value="1"/>
</dbReference>
<gene>
    <name evidence="1" type="ORF">SAMN04488074_10420</name>
</gene>
<reference evidence="2" key="1">
    <citation type="submission" date="2016-10" db="EMBL/GenBank/DDBJ databases">
        <authorList>
            <person name="Varghese N."/>
            <person name="Submissions S."/>
        </authorList>
    </citation>
    <scope>NUCLEOTIDE SEQUENCE [LARGE SCALE GENOMIC DNA]</scope>
    <source>
        <strain evidence="2">DSM 44796</strain>
    </source>
</reference>
<evidence type="ECO:0008006" key="3">
    <source>
        <dbReference type="Google" id="ProtNLM"/>
    </source>
</evidence>
<accession>A0A1G8YE63</accession>
<name>A0A1G8YE63_9PSEU</name>
<proteinExistence type="predicted"/>
<dbReference type="AlphaFoldDB" id="A0A1G8YE63"/>
<dbReference type="SUPFAM" id="SSF103088">
    <property type="entry name" value="OmpA-like"/>
    <property type="match status" value="1"/>
</dbReference>
<sequence>MIAAQVRGFDLARAADLARAGEYDAAVRILDDLGRDPDTLDLLARIHAQRGDFAAAATAWSEVLAQEPANPSALAGTKLVTAITEGKRRARPLPLAAAGSAAVVVAALAGVLVAQQTPAPPPQAAVAPAPATQPVAVTPDPRKAALRSLMTELAGAHVRLEQHDDGVHVVFQQGMFLPDSTELSPEGRGQLERWGSLLRGKEVQVTVFGHGVVVPGGPTTGGSATALARAAAAIEVLGDVGEQPATAFAAQSADQAEAPHAGGDPALNRTVSVLVEPR</sequence>
<dbReference type="SUPFAM" id="SSF48452">
    <property type="entry name" value="TPR-like"/>
    <property type="match status" value="1"/>
</dbReference>
<organism evidence="1 2">
    <name type="scientific">Lentzea albidocapillata subsp. violacea</name>
    <dbReference type="NCBI Taxonomy" id="128104"/>
    <lineage>
        <taxon>Bacteria</taxon>
        <taxon>Bacillati</taxon>
        <taxon>Actinomycetota</taxon>
        <taxon>Actinomycetes</taxon>
        <taxon>Pseudonocardiales</taxon>
        <taxon>Pseudonocardiaceae</taxon>
        <taxon>Lentzea</taxon>
    </lineage>
</organism>
<dbReference type="Gene3D" id="1.25.40.10">
    <property type="entry name" value="Tetratricopeptide repeat domain"/>
    <property type="match status" value="1"/>
</dbReference>
<dbReference type="InterPro" id="IPR036737">
    <property type="entry name" value="OmpA-like_sf"/>
</dbReference>
<dbReference type="InterPro" id="IPR011990">
    <property type="entry name" value="TPR-like_helical_dom_sf"/>
</dbReference>
<dbReference type="Proteomes" id="UP000199682">
    <property type="component" value="Unassembled WGS sequence"/>
</dbReference>
<evidence type="ECO:0000313" key="2">
    <source>
        <dbReference type="Proteomes" id="UP000199682"/>
    </source>
</evidence>
<protein>
    <recommendedName>
        <fullName evidence="3">Tetratricopeptide repeat-containing protein</fullName>
    </recommendedName>
</protein>
<dbReference type="EMBL" id="FNET01000004">
    <property type="protein sequence ID" value="SDK01001.1"/>
    <property type="molecule type" value="Genomic_DNA"/>
</dbReference>
<dbReference type="RefSeq" id="WP_090005664.1">
    <property type="nucleotide sequence ID" value="NZ_FNET01000004.1"/>
</dbReference>
<evidence type="ECO:0000313" key="1">
    <source>
        <dbReference type="EMBL" id="SDK01001.1"/>
    </source>
</evidence>